<dbReference type="InterPro" id="IPR050148">
    <property type="entry name" value="Terpene_synthase-like"/>
</dbReference>
<dbReference type="Gene3D" id="1.50.10.20">
    <property type="match status" value="1"/>
</dbReference>
<sequence length="508" mass="54106">MRALSTDIARRAADLIAGLMATPWGQVSPSVYETGRLVTLAPWLVGHPERIAFLLAEQGEDGSWGQPGGYRLVPTLSATEALMSAARDGDREVLLSAAKAGLEALRRMLTQPAELPDTPAIDLIVPSLVALVDAHGFGDPLPRPAGLDGSRLGLVKRMLESGTEPPRKVLHVLEAMVPQRMDGMLPTPIGTVGASPAATAAWLGGSAPSDSADLARHHLEAVAERFGGPVPVGLPITVFERGWVLSWLTRAAVPVEVPPEMIADLRAAIAPEGAPAGAGLPADADTTSVALHALALLGVPCDPASLLLFDTGTHFCTWQGEDGFSPSVNAHVLDAFGQYVRARPAAAGRYGAVMARVAGWLAGRQRPDGSWEDRWHASPYYATLGCALALGEFGGPEHADAVLRAREWVLATQREDGSWGRWTGIAEETAYAVQTLLLSGPEPDERCKRAAGRGYDYLLQVVDLPHLPPMWHDKDLYSPTAIVQAAILAALHVTERHLQHEFNRQNGT</sequence>
<dbReference type="GO" id="GO:0010333">
    <property type="term" value="F:terpene synthase activity"/>
    <property type="evidence" value="ECO:0007669"/>
    <property type="project" value="InterPro"/>
</dbReference>
<reference evidence="2" key="2">
    <citation type="submission" date="2020-09" db="EMBL/GenBank/DDBJ databases">
        <authorList>
            <person name="Sun Q."/>
            <person name="Zhou Y."/>
        </authorList>
    </citation>
    <scope>NUCLEOTIDE SEQUENCE</scope>
    <source>
        <strain evidence="2">CGMCC 4.7368</strain>
    </source>
</reference>
<comment type="caution">
    <text evidence="2">The sequence shown here is derived from an EMBL/GenBank/DDBJ whole genome shotgun (WGS) entry which is preliminary data.</text>
</comment>
<dbReference type="RefSeq" id="WP_225263799.1">
    <property type="nucleotide sequence ID" value="NZ_BMNH01000020.1"/>
</dbReference>
<dbReference type="AlphaFoldDB" id="A0A918DNG3"/>
<dbReference type="Gene3D" id="1.50.10.160">
    <property type="match status" value="1"/>
</dbReference>
<proteinExistence type="predicted"/>
<dbReference type="Proteomes" id="UP000646523">
    <property type="component" value="Unassembled WGS sequence"/>
</dbReference>
<evidence type="ECO:0000259" key="1">
    <source>
        <dbReference type="Pfam" id="PF13243"/>
    </source>
</evidence>
<accession>A0A918DNG3</accession>
<evidence type="ECO:0000313" key="3">
    <source>
        <dbReference type="Proteomes" id="UP000646523"/>
    </source>
</evidence>
<dbReference type="PANTHER" id="PTHR31739">
    <property type="entry name" value="ENT-COPALYL DIPHOSPHATE SYNTHASE, CHLOROPLASTIC"/>
    <property type="match status" value="1"/>
</dbReference>
<gene>
    <name evidence="2" type="ORF">GCM10012289_54540</name>
</gene>
<feature type="domain" description="Squalene cyclase C-terminal" evidence="1">
    <location>
        <begin position="327"/>
        <end position="427"/>
    </location>
</feature>
<protein>
    <recommendedName>
        <fullName evidence="1">Squalene cyclase C-terminal domain-containing protein</fullName>
    </recommendedName>
</protein>
<organism evidence="2 3">
    <name type="scientific">Nonomuraea cavernae</name>
    <dbReference type="NCBI Taxonomy" id="2045107"/>
    <lineage>
        <taxon>Bacteria</taxon>
        <taxon>Bacillati</taxon>
        <taxon>Actinomycetota</taxon>
        <taxon>Actinomycetes</taxon>
        <taxon>Streptosporangiales</taxon>
        <taxon>Streptosporangiaceae</taxon>
        <taxon>Nonomuraea</taxon>
    </lineage>
</organism>
<keyword evidence="3" id="KW-1185">Reference proteome</keyword>
<name>A0A918DNG3_9ACTN</name>
<dbReference type="GO" id="GO:0016102">
    <property type="term" value="P:diterpenoid biosynthetic process"/>
    <property type="evidence" value="ECO:0007669"/>
    <property type="project" value="TreeGrafter"/>
</dbReference>
<dbReference type="PANTHER" id="PTHR31739:SF25">
    <property type="entry name" value="(E,E)-GERANYLLINALOOL SYNTHASE"/>
    <property type="match status" value="1"/>
</dbReference>
<dbReference type="InterPro" id="IPR032696">
    <property type="entry name" value="SQ_cyclase_C"/>
</dbReference>
<dbReference type="Pfam" id="PF13243">
    <property type="entry name" value="SQHop_cyclase_C"/>
    <property type="match status" value="1"/>
</dbReference>
<dbReference type="InterPro" id="IPR008930">
    <property type="entry name" value="Terpenoid_cyclase/PrenylTrfase"/>
</dbReference>
<dbReference type="EMBL" id="BMNH01000020">
    <property type="protein sequence ID" value="GGO76668.1"/>
    <property type="molecule type" value="Genomic_DNA"/>
</dbReference>
<reference evidence="2" key="1">
    <citation type="journal article" date="2014" name="Int. J. Syst. Evol. Microbiol.">
        <title>Complete genome sequence of Corynebacterium casei LMG S-19264T (=DSM 44701T), isolated from a smear-ripened cheese.</title>
        <authorList>
            <consortium name="US DOE Joint Genome Institute (JGI-PGF)"/>
            <person name="Walter F."/>
            <person name="Albersmeier A."/>
            <person name="Kalinowski J."/>
            <person name="Ruckert C."/>
        </authorList>
    </citation>
    <scope>NUCLEOTIDE SEQUENCE</scope>
    <source>
        <strain evidence="2">CGMCC 4.7368</strain>
    </source>
</reference>
<dbReference type="SUPFAM" id="SSF48239">
    <property type="entry name" value="Terpenoid cyclases/Protein prenyltransferases"/>
    <property type="match status" value="1"/>
</dbReference>
<evidence type="ECO:0000313" key="2">
    <source>
        <dbReference type="EMBL" id="GGO76668.1"/>
    </source>
</evidence>
<dbReference type="GO" id="GO:0000287">
    <property type="term" value="F:magnesium ion binding"/>
    <property type="evidence" value="ECO:0007669"/>
    <property type="project" value="TreeGrafter"/>
</dbReference>